<dbReference type="Gene3D" id="3.40.50.720">
    <property type="entry name" value="NAD(P)-binding Rossmann-like Domain"/>
    <property type="match status" value="1"/>
</dbReference>
<dbReference type="AlphaFoldDB" id="A0A165KER5"/>
<dbReference type="Proteomes" id="UP000076727">
    <property type="component" value="Unassembled WGS sequence"/>
</dbReference>
<dbReference type="EMBL" id="KV429327">
    <property type="protein sequence ID" value="KZT63041.1"/>
    <property type="molecule type" value="Genomic_DNA"/>
</dbReference>
<dbReference type="InterPro" id="IPR052718">
    <property type="entry name" value="NmrA-type_oxidoreductase"/>
</dbReference>
<gene>
    <name evidence="1" type="ORF">DAEQUDRAFT_742149</name>
</gene>
<dbReference type="SUPFAM" id="SSF51735">
    <property type="entry name" value="NAD(P)-binding Rossmann-fold domains"/>
    <property type="match status" value="1"/>
</dbReference>
<dbReference type="STRING" id="1314783.A0A165KER5"/>
<dbReference type="OrthoDB" id="419598at2759"/>
<sequence length="374" mass="39903">MQAHLDTEAYLKKSGLTYTIIREGIYSESYPLYFGFWSPAESSGEVIIPHGDGGIAWVNRSDLGEGTARIISAERGYQNRTLLLSGTRTVTLSSLASIISNLLHRSIHLKVVSEDEYVAAHTGRPGPRGEADFLHKWATTYSALVRGECAVADPTLGEILGREPTPFEETVKSVLGVSGEEPSVMNPTDAVSYCRTRSSFVDSITRVWSCSIRKRHSRSLSTTGHNSVWSGRINVLTEATALSIADAVINVQVDGSGDAHSLSPTPSAASPAGHVEQRAGLVRKSYSFSSTSCPVRLILFFLDQKSPPTKHSPVLASDIIVSLYNPAGASPAIVASGVGIRKGDFADAGSLRSPFAGADKLLLVSAPTIAYELA</sequence>
<protein>
    <recommendedName>
        <fullName evidence="3">NAD(P)-binding domain-containing protein</fullName>
    </recommendedName>
</protein>
<name>A0A165KER5_9APHY</name>
<accession>A0A165KER5</accession>
<evidence type="ECO:0008006" key="3">
    <source>
        <dbReference type="Google" id="ProtNLM"/>
    </source>
</evidence>
<dbReference type="InterPro" id="IPR036291">
    <property type="entry name" value="NAD(P)-bd_dom_sf"/>
</dbReference>
<reference evidence="1 2" key="1">
    <citation type="journal article" date="2016" name="Mol. Biol. Evol.">
        <title>Comparative Genomics of Early-Diverging Mushroom-Forming Fungi Provides Insights into the Origins of Lignocellulose Decay Capabilities.</title>
        <authorList>
            <person name="Nagy L.G."/>
            <person name="Riley R."/>
            <person name="Tritt A."/>
            <person name="Adam C."/>
            <person name="Daum C."/>
            <person name="Floudas D."/>
            <person name="Sun H."/>
            <person name="Yadav J.S."/>
            <person name="Pangilinan J."/>
            <person name="Larsson K.H."/>
            <person name="Matsuura K."/>
            <person name="Barry K."/>
            <person name="Labutti K."/>
            <person name="Kuo R."/>
            <person name="Ohm R.A."/>
            <person name="Bhattacharya S.S."/>
            <person name="Shirouzu T."/>
            <person name="Yoshinaga Y."/>
            <person name="Martin F.M."/>
            <person name="Grigoriev I.V."/>
            <person name="Hibbett D.S."/>
        </authorList>
    </citation>
    <scope>NUCLEOTIDE SEQUENCE [LARGE SCALE GENOMIC DNA]</scope>
    <source>
        <strain evidence="1 2">L-15889</strain>
    </source>
</reference>
<dbReference type="PANTHER" id="PTHR47129">
    <property type="entry name" value="QUINONE OXIDOREDUCTASE 2"/>
    <property type="match status" value="1"/>
</dbReference>
<evidence type="ECO:0000313" key="2">
    <source>
        <dbReference type="Proteomes" id="UP000076727"/>
    </source>
</evidence>
<dbReference type="PANTHER" id="PTHR47129:SF1">
    <property type="entry name" value="NMRA-LIKE DOMAIN-CONTAINING PROTEIN"/>
    <property type="match status" value="1"/>
</dbReference>
<feature type="non-terminal residue" evidence="1">
    <location>
        <position position="374"/>
    </location>
</feature>
<keyword evidence="2" id="KW-1185">Reference proteome</keyword>
<organism evidence="1 2">
    <name type="scientific">Daedalea quercina L-15889</name>
    <dbReference type="NCBI Taxonomy" id="1314783"/>
    <lineage>
        <taxon>Eukaryota</taxon>
        <taxon>Fungi</taxon>
        <taxon>Dikarya</taxon>
        <taxon>Basidiomycota</taxon>
        <taxon>Agaricomycotina</taxon>
        <taxon>Agaricomycetes</taxon>
        <taxon>Polyporales</taxon>
        <taxon>Fomitopsis</taxon>
    </lineage>
</organism>
<evidence type="ECO:0000313" key="1">
    <source>
        <dbReference type="EMBL" id="KZT63041.1"/>
    </source>
</evidence>
<proteinExistence type="predicted"/>